<dbReference type="Pfam" id="PF01156">
    <property type="entry name" value="IU_nuc_hydro"/>
    <property type="match status" value="1"/>
</dbReference>
<keyword evidence="3" id="KW-0326">Glycosidase</keyword>
<evidence type="ECO:0000256" key="2">
    <source>
        <dbReference type="ARBA" id="ARBA00022801"/>
    </source>
</evidence>
<comment type="caution">
    <text evidence="6">The sequence shown here is derived from an EMBL/GenBank/DDBJ whole genome shotgun (WGS) entry which is preliminary data.</text>
</comment>
<evidence type="ECO:0000256" key="3">
    <source>
        <dbReference type="ARBA" id="ARBA00023295"/>
    </source>
</evidence>
<reference evidence="7 8" key="2">
    <citation type="submission" date="2024-05" db="EMBL/GenBank/DDBJ databases">
        <authorList>
            <person name="Chen Y."/>
            <person name="Shah S."/>
            <person name="Dougan E. K."/>
            <person name="Thang M."/>
            <person name="Chan C."/>
        </authorList>
    </citation>
    <scope>NUCLEOTIDE SEQUENCE [LARGE SCALE GENOMIC DNA]</scope>
</reference>
<dbReference type="Gene3D" id="3.90.245.10">
    <property type="entry name" value="Ribonucleoside hydrolase-like"/>
    <property type="match status" value="1"/>
</dbReference>
<dbReference type="EMBL" id="CAMXCT030003890">
    <property type="protein sequence ID" value="CAL4794045.1"/>
    <property type="molecule type" value="Genomic_DNA"/>
</dbReference>
<evidence type="ECO:0000313" key="6">
    <source>
        <dbReference type="EMBL" id="CAI4006733.1"/>
    </source>
</evidence>
<evidence type="ECO:0000259" key="5">
    <source>
        <dbReference type="Pfam" id="PF01156"/>
    </source>
</evidence>
<dbReference type="GO" id="GO:0008477">
    <property type="term" value="F:purine nucleosidase activity"/>
    <property type="evidence" value="ECO:0007669"/>
    <property type="project" value="TreeGrafter"/>
</dbReference>
<comment type="similarity">
    <text evidence="1">Belongs to the IUNH family.</text>
</comment>
<accession>A0A9P1GBE1</accession>
<dbReference type="InterPro" id="IPR023186">
    <property type="entry name" value="IUNH"/>
</dbReference>
<dbReference type="PANTHER" id="PTHR12304">
    <property type="entry name" value="INOSINE-URIDINE PREFERRING NUCLEOSIDE HYDROLASE"/>
    <property type="match status" value="1"/>
</dbReference>
<feature type="domain" description="Inosine/uridine-preferring nucleoside hydrolase" evidence="5">
    <location>
        <begin position="35"/>
        <end position="295"/>
    </location>
</feature>
<keyword evidence="2 7" id="KW-0378">Hydrolase</keyword>
<evidence type="ECO:0000256" key="1">
    <source>
        <dbReference type="ARBA" id="ARBA00009176"/>
    </source>
</evidence>
<dbReference type="AlphaFoldDB" id="A0A9P1GBE1"/>
<dbReference type="InterPro" id="IPR001910">
    <property type="entry name" value="Inosine/uridine_hydrolase_dom"/>
</dbReference>
<proteinExistence type="inferred from homology"/>
<dbReference type="Proteomes" id="UP001152797">
    <property type="component" value="Unassembled WGS sequence"/>
</dbReference>
<dbReference type="SUPFAM" id="SSF53590">
    <property type="entry name" value="Nucleoside hydrolase"/>
    <property type="match status" value="1"/>
</dbReference>
<evidence type="ECO:0000313" key="7">
    <source>
        <dbReference type="EMBL" id="CAL4794045.1"/>
    </source>
</evidence>
<keyword evidence="4" id="KW-0732">Signal</keyword>
<gene>
    <name evidence="6" type="ORF">C1SCF055_LOCUS32346</name>
</gene>
<dbReference type="EMBL" id="CAMXCT020003890">
    <property type="protein sequence ID" value="CAL1160108.1"/>
    <property type="molecule type" value="Genomic_DNA"/>
</dbReference>
<dbReference type="PANTHER" id="PTHR12304:SF4">
    <property type="entry name" value="URIDINE NUCLEOSIDASE"/>
    <property type="match status" value="1"/>
</dbReference>
<evidence type="ECO:0000313" key="8">
    <source>
        <dbReference type="Proteomes" id="UP001152797"/>
    </source>
</evidence>
<feature type="signal peptide" evidence="4">
    <location>
        <begin position="1"/>
        <end position="16"/>
    </location>
</feature>
<name>A0A9P1GBE1_9DINO</name>
<dbReference type="InterPro" id="IPR036452">
    <property type="entry name" value="Ribo_hydro-like"/>
</dbReference>
<dbReference type="EMBL" id="CAMXCT010003890">
    <property type="protein sequence ID" value="CAI4006733.1"/>
    <property type="molecule type" value="Genomic_DNA"/>
</dbReference>
<keyword evidence="8" id="KW-1185">Reference proteome</keyword>
<feature type="chain" id="PRO_5043272634" evidence="4">
    <location>
        <begin position="17"/>
        <end position="395"/>
    </location>
</feature>
<reference evidence="6" key="1">
    <citation type="submission" date="2022-10" db="EMBL/GenBank/DDBJ databases">
        <authorList>
            <person name="Chen Y."/>
            <person name="Dougan E. K."/>
            <person name="Chan C."/>
            <person name="Rhodes N."/>
            <person name="Thang M."/>
        </authorList>
    </citation>
    <scope>NUCLEOTIDE SEQUENCE</scope>
</reference>
<dbReference type="GO" id="GO:0005829">
    <property type="term" value="C:cytosol"/>
    <property type="evidence" value="ECO:0007669"/>
    <property type="project" value="TreeGrafter"/>
</dbReference>
<organism evidence="6">
    <name type="scientific">Cladocopium goreaui</name>
    <dbReference type="NCBI Taxonomy" id="2562237"/>
    <lineage>
        <taxon>Eukaryota</taxon>
        <taxon>Sar</taxon>
        <taxon>Alveolata</taxon>
        <taxon>Dinophyceae</taxon>
        <taxon>Suessiales</taxon>
        <taxon>Symbiodiniaceae</taxon>
        <taxon>Cladocopium</taxon>
    </lineage>
</organism>
<dbReference type="GO" id="GO:0006152">
    <property type="term" value="P:purine nucleoside catabolic process"/>
    <property type="evidence" value="ECO:0007669"/>
    <property type="project" value="TreeGrafter"/>
</dbReference>
<sequence length="395" mass="44439">MVLVVLLAVSLGATAGDREDVEMLQIQSRPRRMPVIVDTDMDTDDQMALAFLLGEPSIEVKAITTLADGWSNQWSGVQNAMRLTQAWGQPDIPVAYSTRYNGDTQLNMMQPNDLPNPTLLTGIGNFLSEFVPLPFNVRPPSWMYASRLIRETLRKSEHKVDIIELGPLTNLAQVLQEEPELFRKKVRRLYMSGGLIVKRREEGTSEVWPYSSGPDGTSFTGKPPGTSWNIFSDPIAANSVFSFGVPLVIGSSEYEDENQFSTNDTSFIPSSCPLKTAEFLRRAITMLPVANNESESELRYWDESLAVLAIQMIRHHGRKDAAVCKKWERKRFAVMMEAGNDPNVSGGRYSRLLENPFGQRAVQCVESNETEFKTAYYSGICGIYYESPANQRHYW</sequence>
<protein>
    <submittedName>
        <fullName evidence="7">Pyrimidine-specific ribonucleoside hydrolase RihA</fullName>
    </submittedName>
</protein>
<dbReference type="OrthoDB" id="432381at2759"/>
<evidence type="ECO:0000256" key="4">
    <source>
        <dbReference type="SAM" id="SignalP"/>
    </source>
</evidence>